<evidence type="ECO:0000313" key="2">
    <source>
        <dbReference type="Proteomes" id="UP000029052"/>
    </source>
</evidence>
<dbReference type="AlphaFoldDB" id="A0A087B9M4"/>
<protein>
    <submittedName>
        <fullName evidence="1">Putative gp75 phage protein</fullName>
    </submittedName>
</protein>
<gene>
    <name evidence="1" type="ORF">BMAGN_1534</name>
</gene>
<evidence type="ECO:0000313" key="1">
    <source>
        <dbReference type="EMBL" id="KFI67724.1"/>
    </source>
</evidence>
<dbReference type="EMBL" id="JGZB01000009">
    <property type="protein sequence ID" value="KFI67724.1"/>
    <property type="molecule type" value="Genomic_DNA"/>
</dbReference>
<dbReference type="Proteomes" id="UP000029052">
    <property type="component" value="Unassembled WGS sequence"/>
</dbReference>
<dbReference type="eggNOG" id="ENOG5030DHJ">
    <property type="taxonomic scope" value="Bacteria"/>
</dbReference>
<comment type="caution">
    <text evidence="1">The sequence shown here is derived from an EMBL/GenBank/DDBJ whole genome shotgun (WGS) entry which is preliminary data.</text>
</comment>
<keyword evidence="2" id="KW-1185">Reference proteome</keyword>
<proteinExistence type="predicted"/>
<sequence>MRTVCQNCWRERDNDKFLCDKCSQQFLNDLQYIAAYTDELENYKVNRAFGHQPDPVGAHTQAVIPPEPIRHSVFMLLYDDDGIEITVRAFATNLALRKKTRDMSIAQTAKTILTERVNVAEGKPERKCLYDLTTPLYAKQIHHLVERMRIFLEPEETESVIVGPCPNKKCGISLAMRPHDTTVECPRCHSTWAVSFLKAERQQRILASAYTGTQRDLRSMLQQCGVNVNASTMRNWVARGKLKPVNDDGKPVYKMADAYMLAENITPKTEPNLWDKIDGRQNAAQ</sequence>
<organism evidence="1 2">
    <name type="scientific">Bifidobacterium magnum</name>
    <dbReference type="NCBI Taxonomy" id="1692"/>
    <lineage>
        <taxon>Bacteria</taxon>
        <taxon>Bacillati</taxon>
        <taxon>Actinomycetota</taxon>
        <taxon>Actinomycetes</taxon>
        <taxon>Bifidobacteriales</taxon>
        <taxon>Bifidobacteriaceae</taxon>
        <taxon>Bifidobacterium</taxon>
    </lineage>
</organism>
<name>A0A087B9M4_9BIFI</name>
<dbReference type="STRING" id="1692.BMAGN_1534"/>
<dbReference type="RefSeq" id="WP_152593298.1">
    <property type="nucleotide sequence ID" value="NZ_JGZB01000009.1"/>
</dbReference>
<reference evidence="1 2" key="1">
    <citation type="submission" date="2014-03" db="EMBL/GenBank/DDBJ databases">
        <title>Genomics of Bifidobacteria.</title>
        <authorList>
            <person name="Ventura M."/>
            <person name="Milani C."/>
            <person name="Lugli G.A."/>
        </authorList>
    </citation>
    <scope>NUCLEOTIDE SEQUENCE [LARGE SCALE GENOMIC DNA]</scope>
    <source>
        <strain evidence="1 2">LMG 11591</strain>
    </source>
</reference>
<accession>A0A087B9M4</accession>